<reference evidence="2" key="1">
    <citation type="submission" date="2023-04" db="EMBL/GenBank/DDBJ databases">
        <title>Phytophthora fragariaefolia NBRC 109709.</title>
        <authorList>
            <person name="Ichikawa N."/>
            <person name="Sato H."/>
            <person name="Tonouchi N."/>
        </authorList>
    </citation>
    <scope>NUCLEOTIDE SEQUENCE</scope>
    <source>
        <strain evidence="2">NBRC 109709</strain>
    </source>
</reference>
<comment type="caution">
    <text evidence="2">The sequence shown here is derived from an EMBL/GenBank/DDBJ whole genome shotgun (WGS) entry which is preliminary data.</text>
</comment>
<dbReference type="Proteomes" id="UP001165121">
    <property type="component" value="Unassembled WGS sequence"/>
</dbReference>
<gene>
    <name evidence="2" type="ORF">Pfra01_000938800</name>
</gene>
<dbReference type="OrthoDB" id="111966at2759"/>
<sequence length="118" mass="12564">MAALPSVPPVSSNSPRSSNVSAAAATLEGKAPKLSRIYRRPGAGTSPTASTPAAWSTNNEKASPIAEHEGSSHKEQQIAPRSPAARRSNKWSALRREILPNPALMTVSEKVQHIIEYV</sequence>
<name>A0A9W6XBV0_9STRA</name>
<feature type="region of interest" description="Disordered" evidence="1">
    <location>
        <begin position="1"/>
        <end position="90"/>
    </location>
</feature>
<accession>A0A9W6XBV0</accession>
<organism evidence="2 3">
    <name type="scientific">Phytophthora fragariaefolia</name>
    <dbReference type="NCBI Taxonomy" id="1490495"/>
    <lineage>
        <taxon>Eukaryota</taxon>
        <taxon>Sar</taxon>
        <taxon>Stramenopiles</taxon>
        <taxon>Oomycota</taxon>
        <taxon>Peronosporomycetes</taxon>
        <taxon>Peronosporales</taxon>
        <taxon>Peronosporaceae</taxon>
        <taxon>Phytophthora</taxon>
    </lineage>
</organism>
<feature type="compositionally biased region" description="Low complexity" evidence="1">
    <location>
        <begin position="1"/>
        <end position="25"/>
    </location>
</feature>
<keyword evidence="3" id="KW-1185">Reference proteome</keyword>
<evidence type="ECO:0000256" key="1">
    <source>
        <dbReference type="SAM" id="MobiDB-lite"/>
    </source>
</evidence>
<protein>
    <submittedName>
        <fullName evidence="2">Unnamed protein product</fullName>
    </submittedName>
</protein>
<dbReference type="AlphaFoldDB" id="A0A9W6XBV0"/>
<feature type="compositionally biased region" description="Basic and acidic residues" evidence="1">
    <location>
        <begin position="66"/>
        <end position="76"/>
    </location>
</feature>
<feature type="compositionally biased region" description="Low complexity" evidence="1">
    <location>
        <begin position="41"/>
        <end position="57"/>
    </location>
</feature>
<dbReference type="EMBL" id="BSXT01000871">
    <property type="protein sequence ID" value="GMF35450.1"/>
    <property type="molecule type" value="Genomic_DNA"/>
</dbReference>
<proteinExistence type="predicted"/>
<evidence type="ECO:0000313" key="3">
    <source>
        <dbReference type="Proteomes" id="UP001165121"/>
    </source>
</evidence>
<evidence type="ECO:0000313" key="2">
    <source>
        <dbReference type="EMBL" id="GMF35450.1"/>
    </source>
</evidence>